<proteinExistence type="predicted"/>
<comment type="caution">
    <text evidence="3">The sequence shown here is derived from an EMBL/GenBank/DDBJ whole genome shotgun (WGS) entry which is preliminary data.</text>
</comment>
<evidence type="ECO:0000313" key="4">
    <source>
        <dbReference type="Proteomes" id="UP000327157"/>
    </source>
</evidence>
<gene>
    <name evidence="3" type="ORF">D8674_010691</name>
</gene>
<dbReference type="EMBL" id="SMOL01000753">
    <property type="protein sequence ID" value="KAB2600420.1"/>
    <property type="molecule type" value="Genomic_DNA"/>
</dbReference>
<accession>A0A5N5FGS4</accession>
<dbReference type="Proteomes" id="UP000327157">
    <property type="component" value="Chromosome 13"/>
</dbReference>
<feature type="domain" description="CCHC-type" evidence="2">
    <location>
        <begin position="78"/>
        <end position="90"/>
    </location>
</feature>
<reference evidence="3 4" key="1">
    <citation type="submission" date="2019-09" db="EMBL/GenBank/DDBJ databases">
        <authorList>
            <person name="Ou C."/>
        </authorList>
    </citation>
    <scope>NUCLEOTIDE SEQUENCE [LARGE SCALE GENOMIC DNA]</scope>
    <source>
        <strain evidence="3">S2</strain>
        <tissue evidence="3">Leaf</tissue>
    </source>
</reference>
<dbReference type="Gene3D" id="4.10.60.10">
    <property type="entry name" value="Zinc finger, CCHC-type"/>
    <property type="match status" value="1"/>
</dbReference>
<sequence length="198" mass="22419">MATMTPCSTYQEFFEVLLRFEDFENASDDSDEEEETSNAQKNNNKDKGQQRNPNRTSAPLCRRCNNCHLRECKSGSGRCYTCGQTGHRANQWPQSQQKPQPPALPTAVPFQQIQSLSGYTPTSYGGAYHYQGDVMHRIRAVDRSGTLEDHLRTLMLLLALQFPLWVETGCYLGCESKEIVKEKMSGLSCWKCALKPII</sequence>
<dbReference type="InterPro" id="IPR001878">
    <property type="entry name" value="Znf_CCHC"/>
</dbReference>
<dbReference type="GO" id="GO:0003676">
    <property type="term" value="F:nucleic acid binding"/>
    <property type="evidence" value="ECO:0007669"/>
    <property type="project" value="InterPro"/>
</dbReference>
<reference evidence="4" key="2">
    <citation type="submission" date="2019-10" db="EMBL/GenBank/DDBJ databases">
        <title>A de novo genome assembly of a pear dwarfing rootstock.</title>
        <authorList>
            <person name="Wang F."/>
            <person name="Wang J."/>
            <person name="Li S."/>
            <person name="Zhang Y."/>
            <person name="Fang M."/>
            <person name="Ma L."/>
            <person name="Zhao Y."/>
            <person name="Jiang S."/>
        </authorList>
    </citation>
    <scope>NUCLEOTIDE SEQUENCE [LARGE SCALE GENOMIC DNA]</scope>
</reference>
<keyword evidence="4" id="KW-1185">Reference proteome</keyword>
<protein>
    <recommendedName>
        <fullName evidence="2">CCHC-type domain-containing protein</fullName>
    </recommendedName>
</protein>
<dbReference type="GO" id="GO:0008270">
    <property type="term" value="F:zinc ion binding"/>
    <property type="evidence" value="ECO:0007669"/>
    <property type="project" value="InterPro"/>
</dbReference>
<reference evidence="3 4" key="3">
    <citation type="submission" date="2019-11" db="EMBL/GenBank/DDBJ databases">
        <title>A de novo genome assembly of a pear dwarfing rootstock.</title>
        <authorList>
            <person name="Wang F."/>
            <person name="Wang J."/>
            <person name="Li S."/>
            <person name="Zhang Y."/>
            <person name="Fang M."/>
            <person name="Ma L."/>
            <person name="Zhao Y."/>
            <person name="Jiang S."/>
        </authorList>
    </citation>
    <scope>NUCLEOTIDE SEQUENCE [LARGE SCALE GENOMIC DNA]</scope>
    <source>
        <strain evidence="3">S2</strain>
        <tissue evidence="3">Leaf</tissue>
    </source>
</reference>
<dbReference type="Pfam" id="PF00098">
    <property type="entry name" value="zf-CCHC"/>
    <property type="match status" value="1"/>
</dbReference>
<feature type="compositionally biased region" description="Acidic residues" evidence="1">
    <location>
        <begin position="24"/>
        <end position="36"/>
    </location>
</feature>
<feature type="region of interest" description="Disordered" evidence="1">
    <location>
        <begin position="24"/>
        <end position="55"/>
    </location>
</feature>
<evidence type="ECO:0000259" key="2">
    <source>
        <dbReference type="Pfam" id="PF00098"/>
    </source>
</evidence>
<organism evidence="3 4">
    <name type="scientific">Pyrus ussuriensis x Pyrus communis</name>
    <dbReference type="NCBI Taxonomy" id="2448454"/>
    <lineage>
        <taxon>Eukaryota</taxon>
        <taxon>Viridiplantae</taxon>
        <taxon>Streptophyta</taxon>
        <taxon>Embryophyta</taxon>
        <taxon>Tracheophyta</taxon>
        <taxon>Spermatophyta</taxon>
        <taxon>Magnoliopsida</taxon>
        <taxon>eudicotyledons</taxon>
        <taxon>Gunneridae</taxon>
        <taxon>Pentapetalae</taxon>
        <taxon>rosids</taxon>
        <taxon>fabids</taxon>
        <taxon>Rosales</taxon>
        <taxon>Rosaceae</taxon>
        <taxon>Amygdaloideae</taxon>
        <taxon>Maleae</taxon>
        <taxon>Pyrus</taxon>
    </lineage>
</organism>
<evidence type="ECO:0000313" key="3">
    <source>
        <dbReference type="EMBL" id="KAB2600420.1"/>
    </source>
</evidence>
<dbReference type="AlphaFoldDB" id="A0A5N5FGS4"/>
<evidence type="ECO:0000256" key="1">
    <source>
        <dbReference type="SAM" id="MobiDB-lite"/>
    </source>
</evidence>
<name>A0A5N5FGS4_9ROSA</name>